<dbReference type="Proteomes" id="UP001164676">
    <property type="component" value="Chromosome"/>
</dbReference>
<keyword evidence="1" id="KW-0812">Transmembrane</keyword>
<name>A0ABY7LH31_9GAMM</name>
<feature type="transmembrane region" description="Helical" evidence="1">
    <location>
        <begin position="155"/>
        <end position="174"/>
    </location>
</feature>
<feature type="transmembrane region" description="Helical" evidence="1">
    <location>
        <begin position="58"/>
        <end position="77"/>
    </location>
</feature>
<dbReference type="PANTHER" id="PTHR40031:SF1">
    <property type="entry name" value="MEMBRANE-BOUND METAL-DEPENDENT HYDROLASE"/>
    <property type="match status" value="1"/>
</dbReference>
<evidence type="ECO:0000313" key="3">
    <source>
        <dbReference type="Proteomes" id="UP001164676"/>
    </source>
</evidence>
<organism evidence="2 3">
    <name type="scientific">Salinivibrio proteolyticus</name>
    <dbReference type="NCBI Taxonomy" id="334715"/>
    <lineage>
        <taxon>Bacteria</taxon>
        <taxon>Pseudomonadati</taxon>
        <taxon>Pseudomonadota</taxon>
        <taxon>Gammaproteobacteria</taxon>
        <taxon>Vibrionales</taxon>
        <taxon>Vibrionaceae</taxon>
        <taxon>Salinivibrio</taxon>
    </lineage>
</organism>
<feature type="transmembrane region" description="Helical" evidence="1">
    <location>
        <begin position="123"/>
        <end position="148"/>
    </location>
</feature>
<protein>
    <submittedName>
        <fullName evidence="2">Metal-dependent hydrolase</fullName>
    </submittedName>
</protein>
<keyword evidence="3" id="KW-1185">Reference proteome</keyword>
<gene>
    <name evidence="2" type="ORF">N7E60_05375</name>
</gene>
<dbReference type="PANTHER" id="PTHR40031">
    <property type="entry name" value="HYPOTHETICAL MEMBRANE SPANNING PROTEIN"/>
    <property type="match status" value="1"/>
</dbReference>
<feature type="transmembrane region" description="Helical" evidence="1">
    <location>
        <begin position="84"/>
        <end position="103"/>
    </location>
</feature>
<dbReference type="InterPro" id="IPR007404">
    <property type="entry name" value="YdjM-like"/>
</dbReference>
<evidence type="ECO:0000313" key="2">
    <source>
        <dbReference type="EMBL" id="WBA15701.1"/>
    </source>
</evidence>
<accession>A0ABY7LH31</accession>
<dbReference type="GO" id="GO:0016787">
    <property type="term" value="F:hydrolase activity"/>
    <property type="evidence" value="ECO:0007669"/>
    <property type="project" value="UniProtKB-KW"/>
</dbReference>
<proteinExistence type="predicted"/>
<dbReference type="EMBL" id="CP114584">
    <property type="protein sequence ID" value="WBA15701.1"/>
    <property type="molecule type" value="Genomic_DNA"/>
</dbReference>
<keyword evidence="1" id="KW-1133">Transmembrane helix</keyword>
<sequence>MDSVTQAALGAAVSGVIAGRRCSPKVLLAGALLGTLPDLDVVIDYGDPVANTVNHRGFSHSLFVLPPLGVAIAALWWRLSDKTWPLWQLMVLVVSVLVTHPLLDAMTAYGTQLFWPLDKPPVAVASIFIIDPLYTLPLLIGVLAALVWRTNAARLCVVGLIASTLYLLSSVYQLEQIKARVAQQTQGTELAGKPMFITPTPFNTVLWRIVVRGEQTYWEGLASRLDKTPEIDWMAFEQQGWPLAESESLTALRFFARDFLRYENRGGQQVVTDLRLGMANYRPFQFLLAEQSDQGEWRPVPPRQLEPGPVLPRTIPALWRRLLGDQSIDALLCNQKDCYPNEEQQAKVRSSS</sequence>
<reference evidence="2" key="1">
    <citation type="submission" date="2022-09" db="EMBL/GenBank/DDBJ databases">
        <authorList>
            <person name="Li Z.-J."/>
        </authorList>
    </citation>
    <scope>NUCLEOTIDE SEQUENCE</scope>
    <source>
        <strain evidence="2">TGB10</strain>
    </source>
</reference>
<dbReference type="InterPro" id="IPR053170">
    <property type="entry name" value="Transcription_regulator"/>
</dbReference>
<evidence type="ECO:0000256" key="1">
    <source>
        <dbReference type="SAM" id="Phobius"/>
    </source>
</evidence>
<dbReference type="RefSeq" id="WP_269598310.1">
    <property type="nucleotide sequence ID" value="NZ_CP114584.1"/>
</dbReference>
<dbReference type="Pfam" id="PF04307">
    <property type="entry name" value="YdjM"/>
    <property type="match status" value="1"/>
</dbReference>
<keyword evidence="2" id="KW-0378">Hydrolase</keyword>
<keyword evidence="1" id="KW-0472">Membrane</keyword>